<dbReference type="GO" id="GO:0032259">
    <property type="term" value="P:methylation"/>
    <property type="evidence" value="ECO:0007669"/>
    <property type="project" value="UniProtKB-KW"/>
</dbReference>
<dbReference type="InterPro" id="IPR050091">
    <property type="entry name" value="PKS_NRPS_Biosynth_Enz"/>
</dbReference>
<keyword evidence="2" id="KW-0596">Phosphopantetheine</keyword>
<dbReference type="InterPro" id="IPR042104">
    <property type="entry name" value="PKS_dehydratase_sf"/>
</dbReference>
<dbReference type="InterPro" id="IPR001375">
    <property type="entry name" value="Peptidase_S9_cat"/>
</dbReference>
<reference evidence="13" key="1">
    <citation type="journal article" date="2017" name="Nat. Microbiol.">
        <title>Global analysis of biosynthetic gene clusters reveals vast potential of secondary metabolite production in Penicillium species.</title>
        <authorList>
            <person name="Nielsen J.C."/>
            <person name="Grijseels S."/>
            <person name="Prigent S."/>
            <person name="Ji B."/>
            <person name="Dainat J."/>
            <person name="Nielsen K.F."/>
            <person name="Frisvad J.C."/>
            <person name="Workman M."/>
            <person name="Nielsen J."/>
        </authorList>
    </citation>
    <scope>NUCLEOTIDE SEQUENCE [LARGE SCALE GENOMIC DNA]</scope>
    <source>
        <strain evidence="13">IBT 14082</strain>
    </source>
</reference>
<dbReference type="PROSITE" id="PS50075">
    <property type="entry name" value="CARRIER"/>
    <property type="match status" value="1"/>
</dbReference>
<dbReference type="InterPro" id="IPR001227">
    <property type="entry name" value="Ac_transferase_dom_sf"/>
</dbReference>
<dbReference type="GO" id="GO:0044550">
    <property type="term" value="P:secondary metabolite biosynthetic process"/>
    <property type="evidence" value="ECO:0007669"/>
    <property type="project" value="UniProtKB-ARBA"/>
</dbReference>
<dbReference type="SUPFAM" id="SSF53335">
    <property type="entry name" value="S-adenosyl-L-methionine-dependent methyltransferases"/>
    <property type="match status" value="1"/>
</dbReference>
<dbReference type="Pfam" id="PF07859">
    <property type="entry name" value="Abhydrolase_3"/>
    <property type="match status" value="1"/>
</dbReference>
<dbReference type="InterPro" id="IPR014030">
    <property type="entry name" value="Ketoacyl_synth_N"/>
</dbReference>
<dbReference type="Pfam" id="PF00326">
    <property type="entry name" value="Peptidase_S9"/>
    <property type="match status" value="1"/>
</dbReference>
<evidence type="ECO:0000259" key="9">
    <source>
        <dbReference type="PROSITE" id="PS50075"/>
    </source>
</evidence>
<dbReference type="GO" id="GO:1901336">
    <property type="term" value="P:lactone biosynthetic process"/>
    <property type="evidence" value="ECO:0007669"/>
    <property type="project" value="UniProtKB-ARBA"/>
</dbReference>
<dbReference type="SMART" id="SM00826">
    <property type="entry name" value="PKS_DH"/>
    <property type="match status" value="1"/>
</dbReference>
<dbReference type="PANTHER" id="PTHR43775:SF21">
    <property type="entry name" value="NON-REDUCING POLYKETIDE SYNTHASE AUSA-RELATED"/>
    <property type="match status" value="1"/>
</dbReference>
<accession>A0A1V6TI73</accession>
<dbReference type="Gene3D" id="3.40.50.150">
    <property type="entry name" value="Vaccinia Virus protein VP39"/>
    <property type="match status" value="1"/>
</dbReference>
<keyword evidence="13" id="KW-1185">Reference proteome</keyword>
<dbReference type="InterPro" id="IPR049552">
    <property type="entry name" value="PKS_DH_N"/>
</dbReference>
<dbReference type="InterPro" id="IPR029063">
    <property type="entry name" value="SAM-dependent_MTases_sf"/>
</dbReference>
<dbReference type="InterPro" id="IPR032088">
    <property type="entry name" value="SAT"/>
</dbReference>
<dbReference type="InterPro" id="IPR016039">
    <property type="entry name" value="Thiolase-like"/>
</dbReference>
<dbReference type="Gene3D" id="3.30.70.3290">
    <property type="match status" value="1"/>
</dbReference>
<dbReference type="Pfam" id="PF00109">
    <property type="entry name" value="ketoacyl-synt"/>
    <property type="match status" value="1"/>
</dbReference>
<dbReference type="GO" id="GO:0006633">
    <property type="term" value="P:fatty acid biosynthetic process"/>
    <property type="evidence" value="ECO:0007669"/>
    <property type="project" value="InterPro"/>
</dbReference>
<dbReference type="InterPro" id="IPR013094">
    <property type="entry name" value="AB_hydrolase_3"/>
</dbReference>
<evidence type="ECO:0000256" key="6">
    <source>
        <dbReference type="ARBA" id="ARBA00023268"/>
    </source>
</evidence>
<keyword evidence="3" id="KW-0597">Phosphoprotein</keyword>
<sequence length="2495" mass="272213">MVDLSQTSPGRPVCLVFGPQSAEIDGSLFYISRNIEENPALHFLKDVLRELPSLWSTITDSWASLSSIPGAAQLTALADCVQGPRATLKNPTNVLLTPLTVIRQIIDAWKFKEKSRNECRIVDVQGFCVGFLAAVAVACSNDAKEFADIASTMVRLAVCIGAAVDLDRISHGQARSVAVRWKSGSENEQLNRLLASSSTAYVSCFTDTNSATVTVAEDAVDDLIKELGSHGLSVKIIDLEGRFHHASHITAVQYLSNLCDTDDRLRLTGTGPCALPLRSNVDGRVIGKISDIHKIALESILTKPSQWTVTVSAALEHSRETNDDLSLAAIGTGQFVPRLVRNRVLDHTNNSFSDTKYEMLPNGIHKSSFPKESAQSTNVAAMAGTATPIAITGMGCRYAQADSPEQLWEMLELGRCGVSALPNERFKMDKLLREPKGPFWGNYLANPDVFDHRFFGISAREADAMDPQQRLLLQVGYEAIESAGYCGLRNSNVPTDIGCYVGVGSDDYTENVGSAHANAFSATGTLQAFCTGRLSHYFGWTGPSVVVDTACSSAAVSIHLACKALQTNECSIAVAGGVNVMTSPRVTQNLAAASFLSPTGASKAFDATANGYCRGEGAGLVVLRPLADAIRNGDPILAVIGGSAVNQGSNCSPITVPDSNSQRSLYQKALLASGIPPEDVTYVEAHGTGTQVGDPIEFDSIRKAFGGPGRSEKLHVGSIKDNIGHTETASGVAGLLKTVLMMQKQQIPKQANFVQLNPKIPALDDAEIAIPTKSIHWPSAATSSSNAVAMVTNYGAAGSNAALVVKQYKAPSGASNRASLLPSEVPVILAANSVESLRSYCKVLLSSVRNAQLGSCQDIAYNLAVKQSRDMDYISTLTVPADQPNELIAKLESMSGETTDLKKQPASRLPVILCFGGQNGNEATLSEDLFNQCELLQYHLMECENVCQTRDLPSLFPRIFQTGPIEDTVSLHCILFSIQYASAMSWIASGLQVDRIIGHSFGQLTGLCVAGGLNLSDALYLVSERARMIQSMWGSERGAMLLVEGTEAYVQSLLNRATQHMADAAVDIACINGPRNIILAGDERSLQMIQKLSAETPSILRTKRLKNTHAFHSRLVDSIVPSLSKVAQQLQYTPLSIPLEACWQDGDWSSVTPDKIVAHSRGRVDFQTAVERVAQRIQGPAIWLEAGSSSPIIPLVRRVIDTVTGSSKDHLYQSLDLGGPQAQKNLSQATCNLWSRGAKVQFWQFHDSQAKSYNWINLPPYQFAQTRHWIAYDPNVFAPLPEDKPTVPSSGGPKEFVQLLTKQPTECVFAINTKDPLYQECTQGHAVLDQNLCPASLYFEMIVRAAGLIRPDNDTSPAMPHLQNLAISAPLVLNPTGNVLLSLTRSRAGDSPWSFSLYTREPNKNSVTTHATGEISLHPFGQNTPLFVRLHSMNRLIDSSRVDSIANSRESSGLKGFAVYQAFRRVVNYADCYRGVERVFATEYEAAGIVNLLSSKTKDAACDPMLVDNFIQVAGIHVNCLSETKEDEVFVCTGVGEILIGEAFMTRDTKSSRSWGVYSNMDRSVKNKITCDTFVLDRETGKLAVTILSAEFTSVSIAGLARVLKKLNNQADDKKASPNLSLRDDSKVGVNPAPQNTAPVVQPTRQAAAEPGHFVVVQEMLCDLLGIASEELLPSSNLEEIGVDSLMRTEVLVEIKKRFNVSIDASSLTEIPDIQRLVQTIFPDAATAPLTNGVHPSLEIETTDVPDSENNTHVIPTPVSDADVHGLIDIAPSLFTDIQRSTAHSELTQWNGFCESVYPKQMALVTAYVVEAFKSLGVSLDKLEAERVIPQLPVLKQHGKVRNQLYSILEFSNLIRATDRGFVRTTIPVPTISSDVLHEEIIRLYPQHRSEHHLLKTTGSRLSDCLSGAADPLSLLFQDAEARRLMEDVYTNAPMFKAATNHLAQYLVNLLGRMDTTREIKILEIGGGTGGTTKALLSQLTAVPGLRFQYTFTDLSSGLLTLARKKFKNYNFMKYQVLNVEQTPTPDMVGQYDIILSSNCVHATRNLVQSCSNINKLLRSDGILCLIELTRNLFWFDLVFGLLEGWWLFEDGRQHALATEHVWKQTLAQSGFQWVDWTHNDSEESNVLRVITASPTSAVILPPTPGSPLRVMNEETVAYGKNGDVELSADIYYPRDLQPIGKPRPIALLIHGGGHIMLSRRDIRSKQVKMLLDAGFLPVSVDYRLCPEVSLTEGPMHDVCDALSWARSVLPKLSLGRPDIQLDGTQVVAVGWSTGAHLAMTLAWTAEQRGIAPPEAILAFYGPTDYEDPFWSKPNFPYGKNAASPEMSYNLWEGMHETPITAYNPPANQKALGGWMSPADPRSRIALHMNWKGQSLPMLLHGGHFWSAHKDGDCGEDLPVPTLKEVQAVSPLAQIRNGCYKTPTFIIHGTLDDLIPVEQAQRTSQELVTKGVEVELRVVDKAVHLFDIYPAFEKDHAAAQAVQDGYEFLRNHVRY</sequence>
<dbReference type="InterPro" id="IPR016036">
    <property type="entry name" value="Malonyl_transacylase_ACP-bd"/>
</dbReference>
<dbReference type="Pfam" id="PF02801">
    <property type="entry name" value="Ketoacyl-synt_C"/>
    <property type="match status" value="1"/>
</dbReference>
<dbReference type="Pfam" id="PF18558">
    <property type="entry name" value="HTH_51"/>
    <property type="match status" value="1"/>
</dbReference>
<protein>
    <submittedName>
        <fullName evidence="12">Uncharacterized protein</fullName>
    </submittedName>
</protein>
<dbReference type="SUPFAM" id="SSF53474">
    <property type="entry name" value="alpha/beta-Hydrolases"/>
    <property type="match status" value="1"/>
</dbReference>
<evidence type="ECO:0000313" key="13">
    <source>
        <dbReference type="Proteomes" id="UP000191342"/>
    </source>
</evidence>
<dbReference type="Pfam" id="PF00550">
    <property type="entry name" value="PP-binding"/>
    <property type="match status" value="1"/>
</dbReference>
<proteinExistence type="predicted"/>
<feature type="domain" description="Carrier" evidence="9">
    <location>
        <begin position="1651"/>
        <end position="1725"/>
    </location>
</feature>
<dbReference type="PROSITE" id="PS52019">
    <property type="entry name" value="PKS_MFAS_DH"/>
    <property type="match status" value="1"/>
</dbReference>
<dbReference type="GO" id="GO:0008236">
    <property type="term" value="F:serine-type peptidase activity"/>
    <property type="evidence" value="ECO:0007669"/>
    <property type="project" value="InterPro"/>
</dbReference>
<dbReference type="InterPro" id="IPR049900">
    <property type="entry name" value="PKS_mFAS_DH"/>
</dbReference>
<feature type="domain" description="Ketosynthase family 3 (KS3)" evidence="10">
    <location>
        <begin position="386"/>
        <end position="807"/>
    </location>
</feature>
<dbReference type="InterPro" id="IPR020841">
    <property type="entry name" value="PKS_Beta-ketoAc_synthase_dom"/>
</dbReference>
<evidence type="ECO:0000313" key="12">
    <source>
        <dbReference type="EMBL" id="OQE25714.1"/>
    </source>
</evidence>
<dbReference type="InterPro" id="IPR014043">
    <property type="entry name" value="Acyl_transferase_dom"/>
</dbReference>
<dbReference type="InterPro" id="IPR041068">
    <property type="entry name" value="HTH_51"/>
</dbReference>
<dbReference type="Gene3D" id="3.40.50.1820">
    <property type="entry name" value="alpha/beta hydrolase"/>
    <property type="match status" value="1"/>
</dbReference>
<dbReference type="SUPFAM" id="SSF53901">
    <property type="entry name" value="Thiolase-like"/>
    <property type="match status" value="1"/>
</dbReference>
<dbReference type="Pfam" id="PF21089">
    <property type="entry name" value="PKS_DH_N"/>
    <property type="match status" value="1"/>
</dbReference>
<dbReference type="Gene3D" id="3.40.366.10">
    <property type="entry name" value="Malonyl-Coenzyme A Acyl Carrier Protein, domain 2"/>
    <property type="match status" value="2"/>
</dbReference>
<evidence type="ECO:0000256" key="7">
    <source>
        <dbReference type="PROSITE-ProRule" id="PRU01363"/>
    </source>
</evidence>
<dbReference type="OrthoDB" id="429813at2759"/>
<evidence type="ECO:0000259" key="10">
    <source>
        <dbReference type="PROSITE" id="PS52004"/>
    </source>
</evidence>
<dbReference type="InterPro" id="IPR018201">
    <property type="entry name" value="Ketoacyl_synth_AS"/>
</dbReference>
<dbReference type="EMBL" id="MLQL01000008">
    <property type="protein sequence ID" value="OQE25714.1"/>
    <property type="molecule type" value="Genomic_DNA"/>
</dbReference>
<dbReference type="PANTHER" id="PTHR43775">
    <property type="entry name" value="FATTY ACID SYNTHASE"/>
    <property type="match status" value="1"/>
</dbReference>
<dbReference type="PROSITE" id="PS52004">
    <property type="entry name" value="KS3_2"/>
    <property type="match status" value="1"/>
</dbReference>
<dbReference type="SUPFAM" id="SSF52151">
    <property type="entry name" value="FabD/lysophospholipase-like"/>
    <property type="match status" value="1"/>
</dbReference>
<gene>
    <name evidence="12" type="ORF">PENFLA_c008G00377</name>
</gene>
<dbReference type="SUPFAM" id="SSF55048">
    <property type="entry name" value="Probable ACP-binding domain of malonyl-CoA ACP transacylase"/>
    <property type="match status" value="1"/>
</dbReference>
<dbReference type="PROSITE" id="PS00606">
    <property type="entry name" value="KS3_1"/>
    <property type="match status" value="1"/>
</dbReference>
<dbReference type="STRING" id="254877.A0A1V6TI73"/>
<feature type="active site" description="Proton acceptor; for dehydratase activity" evidence="7">
    <location>
        <position position="1325"/>
    </location>
</feature>
<dbReference type="GO" id="GO:0017000">
    <property type="term" value="P:antibiotic biosynthetic process"/>
    <property type="evidence" value="ECO:0007669"/>
    <property type="project" value="UniProtKB-ARBA"/>
</dbReference>
<comment type="caution">
    <text evidence="12">The sequence shown here is derived from an EMBL/GenBank/DDBJ whole genome shotgun (WGS) entry which is preliminary data.</text>
</comment>
<evidence type="ECO:0000256" key="8">
    <source>
        <dbReference type="SAM" id="MobiDB-lite"/>
    </source>
</evidence>
<evidence type="ECO:0000256" key="4">
    <source>
        <dbReference type="ARBA" id="ARBA00022603"/>
    </source>
</evidence>
<dbReference type="Gene3D" id="3.10.129.110">
    <property type="entry name" value="Polyketide synthase dehydratase"/>
    <property type="match status" value="1"/>
</dbReference>
<feature type="compositionally biased region" description="Polar residues" evidence="8">
    <location>
        <begin position="1633"/>
        <end position="1642"/>
    </location>
</feature>
<feature type="region of interest" description="Disordered" evidence="8">
    <location>
        <begin position="1613"/>
        <end position="1642"/>
    </location>
</feature>
<dbReference type="InterPro" id="IPR020807">
    <property type="entry name" value="PKS_DH"/>
</dbReference>
<dbReference type="Pfam" id="PF16073">
    <property type="entry name" value="SAT"/>
    <property type="match status" value="1"/>
</dbReference>
<name>A0A1V6TI73_9EURO</name>
<evidence type="ECO:0000256" key="2">
    <source>
        <dbReference type="ARBA" id="ARBA00022450"/>
    </source>
</evidence>
<dbReference type="InterPro" id="IPR029058">
    <property type="entry name" value="AB_hydrolase_fold"/>
</dbReference>
<keyword evidence="6" id="KW-0511">Multifunctional enzyme</keyword>
<dbReference type="Gene3D" id="1.10.1200.10">
    <property type="entry name" value="ACP-like"/>
    <property type="match status" value="1"/>
</dbReference>
<dbReference type="InterPro" id="IPR013217">
    <property type="entry name" value="Methyltransf_12"/>
</dbReference>
<dbReference type="SMART" id="SM00825">
    <property type="entry name" value="PKS_KS"/>
    <property type="match status" value="1"/>
</dbReference>
<dbReference type="SUPFAM" id="SSF47336">
    <property type="entry name" value="ACP-like"/>
    <property type="match status" value="1"/>
</dbReference>
<dbReference type="GO" id="GO:0008168">
    <property type="term" value="F:methyltransferase activity"/>
    <property type="evidence" value="ECO:0007669"/>
    <property type="project" value="UniProtKB-KW"/>
</dbReference>
<dbReference type="InterPro" id="IPR014031">
    <property type="entry name" value="Ketoacyl_synth_C"/>
</dbReference>
<dbReference type="Pfam" id="PF08242">
    <property type="entry name" value="Methyltransf_12"/>
    <property type="match status" value="1"/>
</dbReference>
<dbReference type="CDD" id="cd00833">
    <property type="entry name" value="PKS"/>
    <property type="match status" value="1"/>
</dbReference>
<dbReference type="GO" id="GO:0004315">
    <property type="term" value="F:3-oxoacyl-[acyl-carrier-protein] synthase activity"/>
    <property type="evidence" value="ECO:0007669"/>
    <property type="project" value="InterPro"/>
</dbReference>
<evidence type="ECO:0000256" key="5">
    <source>
        <dbReference type="ARBA" id="ARBA00022679"/>
    </source>
</evidence>
<dbReference type="InterPro" id="IPR036736">
    <property type="entry name" value="ACP-like_sf"/>
</dbReference>
<feature type="region of interest" description="C-terminal hotdog fold" evidence="7">
    <location>
        <begin position="1450"/>
        <end position="1601"/>
    </location>
</feature>
<feature type="compositionally biased region" description="Basic and acidic residues" evidence="8">
    <location>
        <begin position="1613"/>
        <end position="1627"/>
    </location>
</feature>
<dbReference type="Pfam" id="PF00698">
    <property type="entry name" value="Acyl_transf_1"/>
    <property type="match status" value="1"/>
</dbReference>
<organism evidence="12 13">
    <name type="scientific">Penicillium flavigenum</name>
    <dbReference type="NCBI Taxonomy" id="254877"/>
    <lineage>
        <taxon>Eukaryota</taxon>
        <taxon>Fungi</taxon>
        <taxon>Dikarya</taxon>
        <taxon>Ascomycota</taxon>
        <taxon>Pezizomycotina</taxon>
        <taxon>Eurotiomycetes</taxon>
        <taxon>Eurotiomycetidae</taxon>
        <taxon>Eurotiales</taxon>
        <taxon>Aspergillaceae</taxon>
        <taxon>Penicillium</taxon>
    </lineage>
</organism>
<dbReference type="SMART" id="SM00827">
    <property type="entry name" value="PKS_AT"/>
    <property type="match status" value="1"/>
</dbReference>
<dbReference type="GO" id="GO:0006508">
    <property type="term" value="P:proteolysis"/>
    <property type="evidence" value="ECO:0007669"/>
    <property type="project" value="InterPro"/>
</dbReference>
<dbReference type="InterPro" id="IPR009081">
    <property type="entry name" value="PP-bd_ACP"/>
</dbReference>
<comment type="pathway">
    <text evidence="1">Secondary metabolite biosynthesis; terpenoid biosynthesis.</text>
</comment>
<dbReference type="Gene3D" id="3.40.47.10">
    <property type="match status" value="1"/>
</dbReference>
<dbReference type="Proteomes" id="UP000191342">
    <property type="component" value="Unassembled WGS sequence"/>
</dbReference>
<evidence type="ECO:0000256" key="3">
    <source>
        <dbReference type="ARBA" id="ARBA00022553"/>
    </source>
</evidence>
<evidence type="ECO:0000259" key="11">
    <source>
        <dbReference type="PROSITE" id="PS52019"/>
    </source>
</evidence>
<dbReference type="InterPro" id="IPR016035">
    <property type="entry name" value="Acyl_Trfase/lysoPLipase"/>
</dbReference>
<evidence type="ECO:0000256" key="1">
    <source>
        <dbReference type="ARBA" id="ARBA00004721"/>
    </source>
</evidence>
<keyword evidence="4" id="KW-0489">Methyltransferase</keyword>
<feature type="active site" description="Proton donor; for dehydratase activity" evidence="7">
    <location>
        <position position="1508"/>
    </location>
</feature>
<dbReference type="GO" id="GO:0004312">
    <property type="term" value="F:fatty acid synthase activity"/>
    <property type="evidence" value="ECO:0007669"/>
    <property type="project" value="TreeGrafter"/>
</dbReference>
<feature type="domain" description="PKS/mFAS DH" evidence="11">
    <location>
        <begin position="1294"/>
        <end position="1601"/>
    </location>
</feature>
<feature type="region of interest" description="N-terminal hotdog fold" evidence="7">
    <location>
        <begin position="1294"/>
        <end position="1422"/>
    </location>
</feature>
<keyword evidence="5" id="KW-0808">Transferase</keyword>